<sequence>MSIFHIIYRSHRQPFLLMLLFTLLSGALGIGVLAFINSRLLHGGADGAAVWQFALLVLFYFAAATFSQIKLSQIGHRFICTMQAELVKRVMDADGETVQKTGKAAILASLANDIHHLSVAFTRLPDLVQGLLFTAACSLYLIWLSPKLFAVTALMLALMVAGGHLAVRLHYRYFRQKRLSEDALHRHYETVLDGHKELSLNRYRAERFFRREFTPEAERKRSYHVRADAYHLLAINWGNSVMLAAVGAVFYLSAYHQWASLADAATVSMTVLFMRGPLTAAIGAFPVMLQSQVALQALARLQLPEHRSGFHNGTALPENWQTLRLENVCYTHPAQGGQTFALEPLNLTLVRGETVFLIGANGSGKSTLAMVLAGLYPPAGGRIRVDNTEITEANRSAYRQLFAAVFTDFHLFQQLTDGMGQDVSDGLIADWLKHLQLDGKAKIEAGRILNSKLSQGQKKRLALLAAALEGRSLLILDEWAADQDPQFRRTFYEQLLPLLKKSGYTVFAISHDDKYFHHADRILSMKHGVLSEYGAEEAVRVADAHSR</sequence>
<dbReference type="Gene3D" id="1.20.1560.10">
    <property type="entry name" value="ABC transporter type 1, transmembrane domain"/>
    <property type="match status" value="1"/>
</dbReference>
<comment type="caution">
    <text evidence="11">The sequence shown here is derived from an EMBL/GenBank/DDBJ whole genome shotgun (WGS) entry which is preliminary data.</text>
</comment>
<evidence type="ECO:0000256" key="6">
    <source>
        <dbReference type="ARBA" id="ARBA00022989"/>
    </source>
</evidence>
<gene>
    <name evidence="11" type="ORF">BWD09_07360</name>
</gene>
<dbReference type="Pfam" id="PF00005">
    <property type="entry name" value="ABC_tran"/>
    <property type="match status" value="1"/>
</dbReference>
<dbReference type="InterPro" id="IPR039421">
    <property type="entry name" value="Type_1_exporter"/>
</dbReference>
<dbReference type="SUPFAM" id="SSF90123">
    <property type="entry name" value="ABC transporter transmembrane region"/>
    <property type="match status" value="1"/>
</dbReference>
<evidence type="ECO:0000259" key="10">
    <source>
        <dbReference type="PROSITE" id="PS50929"/>
    </source>
</evidence>
<feature type="domain" description="ABC transmembrane type-1" evidence="10">
    <location>
        <begin position="15"/>
        <end position="290"/>
    </location>
</feature>
<dbReference type="InterPro" id="IPR027417">
    <property type="entry name" value="P-loop_NTPase"/>
</dbReference>
<dbReference type="GeneID" id="94579669"/>
<dbReference type="InterPro" id="IPR003593">
    <property type="entry name" value="AAA+_ATPase"/>
</dbReference>
<dbReference type="AlphaFoldDB" id="A0A1X3D9F2"/>
<dbReference type="GO" id="GO:0016887">
    <property type="term" value="F:ATP hydrolysis activity"/>
    <property type="evidence" value="ECO:0007669"/>
    <property type="project" value="InterPro"/>
</dbReference>
<evidence type="ECO:0000259" key="9">
    <source>
        <dbReference type="PROSITE" id="PS50893"/>
    </source>
</evidence>
<comment type="subcellular location">
    <subcellularLocation>
        <location evidence="1">Cell membrane</location>
        <topology evidence="1">Multi-pass membrane protein</topology>
    </subcellularLocation>
</comment>
<feature type="transmembrane region" description="Helical" evidence="8">
    <location>
        <begin position="15"/>
        <end position="36"/>
    </location>
</feature>
<dbReference type="GO" id="GO:0015833">
    <property type="term" value="P:peptide transport"/>
    <property type="evidence" value="ECO:0007669"/>
    <property type="project" value="InterPro"/>
</dbReference>
<keyword evidence="12" id="KW-1185">Reference proteome</keyword>
<dbReference type="GO" id="GO:0034040">
    <property type="term" value="F:ATPase-coupled lipid transmembrane transporter activity"/>
    <property type="evidence" value="ECO:0007669"/>
    <property type="project" value="TreeGrafter"/>
</dbReference>
<dbReference type="GO" id="GO:1904680">
    <property type="term" value="F:peptide transmembrane transporter activity"/>
    <property type="evidence" value="ECO:0007669"/>
    <property type="project" value="InterPro"/>
</dbReference>
<dbReference type="PROSITE" id="PS00211">
    <property type="entry name" value="ABC_TRANSPORTER_1"/>
    <property type="match status" value="1"/>
</dbReference>
<evidence type="ECO:0000256" key="2">
    <source>
        <dbReference type="ARBA" id="ARBA00022475"/>
    </source>
</evidence>
<keyword evidence="4" id="KW-0547">Nucleotide-binding</keyword>
<dbReference type="SUPFAM" id="SSF52540">
    <property type="entry name" value="P-loop containing nucleoside triphosphate hydrolases"/>
    <property type="match status" value="1"/>
</dbReference>
<name>A0A1X3D9F2_9NEIS</name>
<accession>A0A1X3D9F2</accession>
<dbReference type="PANTHER" id="PTHR24221:SF654">
    <property type="entry name" value="ATP-BINDING CASSETTE SUB-FAMILY B MEMBER 6"/>
    <property type="match status" value="1"/>
</dbReference>
<reference evidence="12" key="1">
    <citation type="submission" date="2017-01" db="EMBL/GenBank/DDBJ databases">
        <authorList>
            <person name="Wolfgang W.J."/>
            <person name="Cole J."/>
            <person name="Wroblewski D."/>
            <person name="Mcginnis J."/>
            <person name="Musser K.A."/>
        </authorList>
    </citation>
    <scope>NUCLEOTIDE SEQUENCE [LARGE SCALE GENOMIC DNA]</scope>
    <source>
        <strain evidence="12">DSM 19151</strain>
    </source>
</reference>
<feature type="domain" description="ABC transporter" evidence="9">
    <location>
        <begin position="323"/>
        <end position="544"/>
    </location>
</feature>
<keyword evidence="5 11" id="KW-0067">ATP-binding</keyword>
<dbReference type="InterPro" id="IPR017871">
    <property type="entry name" value="ABC_transporter-like_CS"/>
</dbReference>
<dbReference type="STRING" id="194197.BWD09_07360"/>
<dbReference type="NCBIfam" id="NF007813">
    <property type="entry name" value="PRK10522.1"/>
    <property type="match status" value="1"/>
</dbReference>
<dbReference type="EMBL" id="MTBO01000016">
    <property type="protein sequence ID" value="OSI16352.1"/>
    <property type="molecule type" value="Genomic_DNA"/>
</dbReference>
<keyword evidence="3 8" id="KW-0812">Transmembrane</keyword>
<dbReference type="CDD" id="cd03228">
    <property type="entry name" value="ABCC_MRP_Like"/>
    <property type="match status" value="1"/>
</dbReference>
<feature type="transmembrane region" description="Helical" evidence="8">
    <location>
        <begin position="48"/>
        <end position="67"/>
    </location>
</feature>
<evidence type="ECO:0000313" key="11">
    <source>
        <dbReference type="EMBL" id="OSI16352.1"/>
    </source>
</evidence>
<evidence type="ECO:0000313" key="12">
    <source>
        <dbReference type="Proteomes" id="UP000193118"/>
    </source>
</evidence>
<feature type="transmembrane region" description="Helical" evidence="8">
    <location>
        <begin position="264"/>
        <end position="289"/>
    </location>
</feature>
<dbReference type="GO" id="GO:0140359">
    <property type="term" value="F:ABC-type transporter activity"/>
    <property type="evidence" value="ECO:0007669"/>
    <property type="project" value="InterPro"/>
</dbReference>
<dbReference type="GO" id="GO:0005886">
    <property type="term" value="C:plasma membrane"/>
    <property type="evidence" value="ECO:0007669"/>
    <property type="project" value="UniProtKB-SubCell"/>
</dbReference>
<keyword evidence="2" id="KW-1003">Cell membrane</keyword>
<evidence type="ECO:0000256" key="7">
    <source>
        <dbReference type="ARBA" id="ARBA00023136"/>
    </source>
</evidence>
<dbReference type="InterPro" id="IPR005898">
    <property type="entry name" value="Cyc_pep_transpt_SyrD/YojI"/>
</dbReference>
<feature type="transmembrane region" description="Helical" evidence="8">
    <location>
        <begin position="149"/>
        <end position="171"/>
    </location>
</feature>
<feature type="transmembrane region" description="Helical" evidence="8">
    <location>
        <begin position="229"/>
        <end position="252"/>
    </location>
</feature>
<evidence type="ECO:0000256" key="4">
    <source>
        <dbReference type="ARBA" id="ARBA00022741"/>
    </source>
</evidence>
<keyword evidence="6 8" id="KW-1133">Transmembrane helix</keyword>
<dbReference type="InterPro" id="IPR011527">
    <property type="entry name" value="ABC1_TM_dom"/>
</dbReference>
<dbReference type="GO" id="GO:0005524">
    <property type="term" value="F:ATP binding"/>
    <property type="evidence" value="ECO:0007669"/>
    <property type="project" value="UniProtKB-KW"/>
</dbReference>
<keyword evidence="7 8" id="KW-0472">Membrane</keyword>
<dbReference type="RefSeq" id="WP_085366050.1">
    <property type="nucleotide sequence ID" value="NZ_CAUJPZ010000035.1"/>
</dbReference>
<dbReference type="PROSITE" id="PS50929">
    <property type="entry name" value="ABC_TM1F"/>
    <property type="match status" value="1"/>
</dbReference>
<evidence type="ECO:0000256" key="5">
    <source>
        <dbReference type="ARBA" id="ARBA00022840"/>
    </source>
</evidence>
<dbReference type="InterPro" id="IPR036640">
    <property type="entry name" value="ABC1_TM_sf"/>
</dbReference>
<feature type="transmembrane region" description="Helical" evidence="8">
    <location>
        <begin position="124"/>
        <end position="143"/>
    </location>
</feature>
<dbReference type="InterPro" id="IPR003439">
    <property type="entry name" value="ABC_transporter-like_ATP-bd"/>
</dbReference>
<dbReference type="Pfam" id="PF00664">
    <property type="entry name" value="ABC_membrane"/>
    <property type="match status" value="1"/>
</dbReference>
<dbReference type="SMART" id="SM00382">
    <property type="entry name" value="AAA"/>
    <property type="match status" value="1"/>
</dbReference>
<organism evidence="11 12">
    <name type="scientific">Neisseria dentiae</name>
    <dbReference type="NCBI Taxonomy" id="194197"/>
    <lineage>
        <taxon>Bacteria</taxon>
        <taxon>Pseudomonadati</taxon>
        <taxon>Pseudomonadota</taxon>
        <taxon>Betaproteobacteria</taxon>
        <taxon>Neisseriales</taxon>
        <taxon>Neisseriaceae</taxon>
        <taxon>Neisseria</taxon>
    </lineage>
</organism>
<proteinExistence type="predicted"/>
<dbReference type="PANTHER" id="PTHR24221">
    <property type="entry name" value="ATP-BINDING CASSETTE SUB-FAMILY B"/>
    <property type="match status" value="1"/>
</dbReference>
<evidence type="ECO:0000256" key="1">
    <source>
        <dbReference type="ARBA" id="ARBA00004651"/>
    </source>
</evidence>
<evidence type="ECO:0000256" key="8">
    <source>
        <dbReference type="SAM" id="Phobius"/>
    </source>
</evidence>
<dbReference type="NCBIfam" id="TIGR01194">
    <property type="entry name" value="cyc_pep_trnsptr"/>
    <property type="match status" value="1"/>
</dbReference>
<dbReference type="Proteomes" id="UP000193118">
    <property type="component" value="Unassembled WGS sequence"/>
</dbReference>
<dbReference type="PROSITE" id="PS50893">
    <property type="entry name" value="ABC_TRANSPORTER_2"/>
    <property type="match status" value="1"/>
</dbReference>
<protein>
    <submittedName>
        <fullName evidence="11">Multidrug ABC transporter permease/ATP-binding protein</fullName>
    </submittedName>
</protein>
<dbReference type="OrthoDB" id="9760776at2"/>
<evidence type="ECO:0000256" key="3">
    <source>
        <dbReference type="ARBA" id="ARBA00022692"/>
    </source>
</evidence>
<dbReference type="Gene3D" id="3.40.50.300">
    <property type="entry name" value="P-loop containing nucleotide triphosphate hydrolases"/>
    <property type="match status" value="1"/>
</dbReference>